<protein>
    <submittedName>
        <fullName evidence="1">Uncharacterized protein</fullName>
    </submittedName>
</protein>
<sequence>MLVGASRRRYGFRARRAAQPRDAPGRRLRHARSGSVFLCEGSAVLAELTPTANEVSGPTSDQRCFSRLVEILPSAVAARQRAAQKVELRGVSPLLFGPAFG</sequence>
<keyword evidence="2" id="KW-1185">Reference proteome</keyword>
<accession>A0AAV3T111</accession>
<gene>
    <name evidence="1" type="ORF">GCM10009019_12500</name>
</gene>
<evidence type="ECO:0000313" key="1">
    <source>
        <dbReference type="EMBL" id="GAA0651083.1"/>
    </source>
</evidence>
<evidence type="ECO:0000313" key="2">
    <source>
        <dbReference type="Proteomes" id="UP001500194"/>
    </source>
</evidence>
<comment type="caution">
    <text evidence="1">The sequence shown here is derived from an EMBL/GenBank/DDBJ whole genome shotgun (WGS) entry which is preliminary data.</text>
</comment>
<proteinExistence type="predicted"/>
<name>A0AAV3T111_9EURY</name>
<dbReference type="AlphaFoldDB" id="A0AAV3T111"/>
<reference evidence="1 2" key="1">
    <citation type="journal article" date="2019" name="Int. J. Syst. Evol. Microbiol.">
        <title>The Global Catalogue of Microorganisms (GCM) 10K type strain sequencing project: providing services to taxonomists for standard genome sequencing and annotation.</title>
        <authorList>
            <consortium name="The Broad Institute Genomics Platform"/>
            <consortium name="The Broad Institute Genome Sequencing Center for Infectious Disease"/>
            <person name="Wu L."/>
            <person name="Ma J."/>
        </authorList>
    </citation>
    <scope>NUCLEOTIDE SEQUENCE [LARGE SCALE GENOMIC DNA]</scope>
    <source>
        <strain evidence="1 2">JCM 16327</strain>
    </source>
</reference>
<organism evidence="1 2">
    <name type="scientific">Salarchaeum japonicum</name>
    <dbReference type="NCBI Taxonomy" id="555573"/>
    <lineage>
        <taxon>Archaea</taxon>
        <taxon>Methanobacteriati</taxon>
        <taxon>Methanobacteriota</taxon>
        <taxon>Stenosarchaea group</taxon>
        <taxon>Halobacteria</taxon>
        <taxon>Halobacteriales</taxon>
        <taxon>Halobacteriaceae</taxon>
    </lineage>
</organism>
<dbReference type="Proteomes" id="UP001500194">
    <property type="component" value="Unassembled WGS sequence"/>
</dbReference>
<dbReference type="EMBL" id="BAAADU010000002">
    <property type="protein sequence ID" value="GAA0651083.1"/>
    <property type="molecule type" value="Genomic_DNA"/>
</dbReference>